<name>A0ABQ1QF13_9BACI</name>
<organism evidence="1 2">
    <name type="scientific">Pontibacillus salipaludis</name>
    <dbReference type="NCBI Taxonomy" id="1697394"/>
    <lineage>
        <taxon>Bacteria</taxon>
        <taxon>Bacillati</taxon>
        <taxon>Bacillota</taxon>
        <taxon>Bacilli</taxon>
        <taxon>Bacillales</taxon>
        <taxon>Bacillaceae</taxon>
        <taxon>Pontibacillus</taxon>
    </lineage>
</organism>
<dbReference type="InterPro" id="IPR043519">
    <property type="entry name" value="NT_sf"/>
</dbReference>
<proteinExistence type="predicted"/>
<evidence type="ECO:0000313" key="1">
    <source>
        <dbReference type="EMBL" id="GGD25507.1"/>
    </source>
</evidence>
<dbReference type="Gene3D" id="1.20.120.330">
    <property type="entry name" value="Nucleotidyltransferases domain 2"/>
    <property type="match status" value="1"/>
</dbReference>
<dbReference type="Proteomes" id="UP000642571">
    <property type="component" value="Unassembled WGS sequence"/>
</dbReference>
<reference evidence="2" key="1">
    <citation type="journal article" date="2019" name="Int. J. Syst. Evol. Microbiol.">
        <title>The Global Catalogue of Microorganisms (GCM) 10K type strain sequencing project: providing services to taxonomists for standard genome sequencing and annotation.</title>
        <authorList>
            <consortium name="The Broad Institute Genomics Platform"/>
            <consortium name="The Broad Institute Genome Sequencing Center for Infectious Disease"/>
            <person name="Wu L."/>
            <person name="Ma J."/>
        </authorList>
    </citation>
    <scope>NUCLEOTIDE SEQUENCE [LARGE SCALE GENOMIC DNA]</scope>
    <source>
        <strain evidence="2">CGMCC 1.15353</strain>
    </source>
</reference>
<dbReference type="EMBL" id="BMIN01000021">
    <property type="protein sequence ID" value="GGD25507.1"/>
    <property type="molecule type" value="Genomic_DNA"/>
</dbReference>
<gene>
    <name evidence="1" type="ORF">GCM10011389_36420</name>
</gene>
<dbReference type="SUPFAM" id="SSF81301">
    <property type="entry name" value="Nucleotidyltransferase"/>
    <property type="match status" value="1"/>
</dbReference>
<evidence type="ECO:0008006" key="3">
    <source>
        <dbReference type="Google" id="ProtNLM"/>
    </source>
</evidence>
<evidence type="ECO:0000313" key="2">
    <source>
        <dbReference type="Proteomes" id="UP000642571"/>
    </source>
</evidence>
<dbReference type="Gene3D" id="3.30.460.10">
    <property type="entry name" value="Beta Polymerase, domain 2"/>
    <property type="match status" value="1"/>
</dbReference>
<sequence length="260" mass="30402">MYSSEERNSFFDNIIEKLEASKLVEGIIQLGSGVVGYTDEHSDIDLMIATSEIKDAEVTKRFAYQTFNDFNSLYIKEKQFSEEIFLIIAIMENHLEFNVSIVPRDLLTVRSPLWKVITDKTGLVTEKMNVENKKFKDNPEKYRLGFDISFEFVYCFLSFEKELKRNNLIYALKMLEQMRDYTLTVQALNEKKKLHQLKAYNTLEPSFIKAYLSTYPNKITREKLEASARQLRELFTDTINQNSTLSMENALENLLEQTTV</sequence>
<keyword evidence="2" id="KW-1185">Reference proteome</keyword>
<protein>
    <recommendedName>
        <fullName evidence="3">Polymerase nucleotidyl transferase domain-containing protein</fullName>
    </recommendedName>
</protein>
<dbReference type="RefSeq" id="WP_188655799.1">
    <property type="nucleotide sequence ID" value="NZ_BMIN01000021.1"/>
</dbReference>
<comment type="caution">
    <text evidence="1">The sequence shown here is derived from an EMBL/GenBank/DDBJ whole genome shotgun (WGS) entry which is preliminary data.</text>
</comment>
<accession>A0ABQ1QF13</accession>